<protein>
    <submittedName>
        <fullName evidence="7">UbiA prenyltransferase family protein</fullName>
    </submittedName>
</protein>
<gene>
    <name evidence="7" type="ORF">P8A20_23035</name>
</gene>
<feature type="region of interest" description="Disordered" evidence="5">
    <location>
        <begin position="1"/>
        <end position="61"/>
    </location>
</feature>
<evidence type="ECO:0000256" key="3">
    <source>
        <dbReference type="ARBA" id="ARBA00022989"/>
    </source>
</evidence>
<evidence type="ECO:0000256" key="5">
    <source>
        <dbReference type="SAM" id="MobiDB-lite"/>
    </source>
</evidence>
<reference evidence="7 8" key="1">
    <citation type="submission" date="2023-03" db="EMBL/GenBank/DDBJ databases">
        <title>Isolation and description of six Streptomyces strains from soil environments, able to metabolize different microbial glucans.</title>
        <authorList>
            <person name="Widen T."/>
            <person name="Larsbrink J."/>
        </authorList>
    </citation>
    <scope>NUCLEOTIDE SEQUENCE [LARGE SCALE GENOMIC DNA]</scope>
    <source>
        <strain evidence="7 8">Alt3</strain>
    </source>
</reference>
<feature type="transmembrane region" description="Helical" evidence="6">
    <location>
        <begin position="222"/>
        <end position="238"/>
    </location>
</feature>
<organism evidence="7 8">
    <name type="scientific">Streptomyces glycanivorans</name>
    <dbReference type="NCBI Taxonomy" id="3033808"/>
    <lineage>
        <taxon>Bacteria</taxon>
        <taxon>Bacillati</taxon>
        <taxon>Actinomycetota</taxon>
        <taxon>Actinomycetes</taxon>
        <taxon>Kitasatosporales</taxon>
        <taxon>Streptomycetaceae</taxon>
        <taxon>Streptomyces</taxon>
    </lineage>
</organism>
<evidence type="ECO:0000313" key="7">
    <source>
        <dbReference type="EMBL" id="WLQ66271.1"/>
    </source>
</evidence>
<evidence type="ECO:0000256" key="4">
    <source>
        <dbReference type="ARBA" id="ARBA00023136"/>
    </source>
</evidence>
<dbReference type="EMBL" id="CP120983">
    <property type="protein sequence ID" value="WLQ66271.1"/>
    <property type="molecule type" value="Genomic_DNA"/>
</dbReference>
<feature type="transmembrane region" description="Helical" evidence="6">
    <location>
        <begin position="144"/>
        <end position="167"/>
    </location>
</feature>
<feature type="transmembrane region" description="Helical" evidence="6">
    <location>
        <begin position="259"/>
        <end position="282"/>
    </location>
</feature>
<dbReference type="CDD" id="cd13963">
    <property type="entry name" value="PT_UbiA_2"/>
    <property type="match status" value="1"/>
</dbReference>
<feature type="transmembrane region" description="Helical" evidence="6">
    <location>
        <begin position="173"/>
        <end position="190"/>
    </location>
</feature>
<sequence length="352" mass="37146">MNRVGGGDAVDTEEPESRTVPPAPSRRAATAVVTAEAPAREWRGRQQPVPPAGEARRPPRRRRRMPAALVLLRPRQWIKNIFVLVAPLALDPAALLRHPGKAAAAVVAFTAASAAVYVLNDWLDRERDRLHPVKRHRPLAGGRIGPFGAALLGLTCLAALAVSASFLPGEAQAAIAGYGVINLAYCLALKHHALVDVSLVASGFVLRAVAGCVAVAAPFNPALIICVYCTCLLLSLGKRRHELAAAELLGQASAQRPALAGYSVPLLDQLMTLLLAATLISYEMFVLSASHPHAAVLAVATVPFAVFAVCRYVQMVAVRSSGGEPGRDVLTDVPLVINAVLWLACLAAGRLL</sequence>
<dbReference type="InterPro" id="IPR044878">
    <property type="entry name" value="UbiA_sf"/>
</dbReference>
<keyword evidence="3 6" id="KW-1133">Transmembrane helix</keyword>
<comment type="subcellular location">
    <subcellularLocation>
        <location evidence="1">Membrane</location>
        <topology evidence="1">Multi-pass membrane protein</topology>
    </subcellularLocation>
</comment>
<evidence type="ECO:0000313" key="8">
    <source>
        <dbReference type="Proteomes" id="UP001224433"/>
    </source>
</evidence>
<evidence type="ECO:0000256" key="1">
    <source>
        <dbReference type="ARBA" id="ARBA00004141"/>
    </source>
</evidence>
<keyword evidence="2 6" id="KW-0812">Transmembrane</keyword>
<proteinExistence type="predicted"/>
<keyword evidence="8" id="KW-1185">Reference proteome</keyword>
<dbReference type="RefSeq" id="WP_147960695.1">
    <property type="nucleotide sequence ID" value="NZ_CP120983.1"/>
</dbReference>
<accession>A0ABY9JJN2</accession>
<name>A0ABY9JJN2_9ACTN</name>
<evidence type="ECO:0000256" key="2">
    <source>
        <dbReference type="ARBA" id="ARBA00022692"/>
    </source>
</evidence>
<dbReference type="Pfam" id="PF01040">
    <property type="entry name" value="UbiA"/>
    <property type="match status" value="1"/>
</dbReference>
<feature type="transmembrane region" description="Helical" evidence="6">
    <location>
        <begin position="294"/>
        <end position="313"/>
    </location>
</feature>
<dbReference type="Gene3D" id="1.10.357.140">
    <property type="entry name" value="UbiA prenyltransferase"/>
    <property type="match status" value="1"/>
</dbReference>
<feature type="compositionally biased region" description="Low complexity" evidence="5">
    <location>
        <begin position="25"/>
        <end position="37"/>
    </location>
</feature>
<dbReference type="Proteomes" id="UP001224433">
    <property type="component" value="Chromosome"/>
</dbReference>
<keyword evidence="4 6" id="KW-0472">Membrane</keyword>
<evidence type="ECO:0000256" key="6">
    <source>
        <dbReference type="SAM" id="Phobius"/>
    </source>
</evidence>
<dbReference type="InterPro" id="IPR000537">
    <property type="entry name" value="UbiA_prenyltransferase"/>
</dbReference>